<gene>
    <name evidence="1" type="ORF">FM110_01600</name>
</gene>
<evidence type="ECO:0000313" key="2">
    <source>
        <dbReference type="Proteomes" id="UP000195981"/>
    </source>
</evidence>
<protein>
    <submittedName>
        <fullName evidence="1">Uncharacterized protein</fullName>
    </submittedName>
</protein>
<accession>A0A1X6WTF9</accession>
<dbReference type="Proteomes" id="UP000195981">
    <property type="component" value="Unassembled WGS sequence"/>
</dbReference>
<proteinExistence type="predicted"/>
<dbReference type="AlphaFoldDB" id="A0A1X6WTF9"/>
<reference evidence="1 2" key="1">
    <citation type="submission" date="2017-02" db="EMBL/GenBank/DDBJ databases">
        <authorList>
            <person name="Peterson S.W."/>
        </authorList>
    </citation>
    <scope>NUCLEOTIDE SEQUENCE [LARGE SCALE GENOMIC DNA]</scope>
    <source>
        <strain evidence="1 2">CIP104813</strain>
    </source>
</reference>
<keyword evidence="2" id="KW-1185">Reference proteome</keyword>
<sequence>MSDRLPRDVSVPVDGDVDGLDQLRAALDAVAPPHAVRYVLQRLALTEAGRPAGAHEVIHALLDCEGNMVVMPLADALEAAPEAQGEVTAARERIDAWLDEHDAAGRNATEVVLDADGAGEVRIAFGLEVSPAEATAVPAHPAVHDGAYHATHLSPDLDALRDRLLEERLGRRRRLWRRLRTAITRRD</sequence>
<dbReference type="EMBL" id="FWFG01000014">
    <property type="protein sequence ID" value="SLM88323.1"/>
    <property type="molecule type" value="Genomic_DNA"/>
</dbReference>
<organism evidence="1 2">
    <name type="scientific">Brachybacterium nesterenkovii</name>
    <dbReference type="NCBI Taxonomy" id="47847"/>
    <lineage>
        <taxon>Bacteria</taxon>
        <taxon>Bacillati</taxon>
        <taxon>Actinomycetota</taxon>
        <taxon>Actinomycetes</taxon>
        <taxon>Micrococcales</taxon>
        <taxon>Dermabacteraceae</taxon>
        <taxon>Brachybacterium</taxon>
    </lineage>
</organism>
<evidence type="ECO:0000313" key="1">
    <source>
        <dbReference type="EMBL" id="SLM88323.1"/>
    </source>
</evidence>
<name>A0A1X6WTF9_9MICO</name>
<dbReference type="RefSeq" id="WP_087102034.1">
    <property type="nucleotide sequence ID" value="NZ_FWFG01000014.1"/>
</dbReference>
<dbReference type="OrthoDB" id="4793928at2"/>